<name>W7EXN6_BIPV3</name>
<dbReference type="GeneID" id="26259956"/>
<reference evidence="1 2" key="1">
    <citation type="journal article" date="2013" name="PLoS Genet.">
        <title>Comparative genome structure, secondary metabolite, and effector coding capacity across Cochliobolus pathogens.</title>
        <authorList>
            <person name="Condon B.J."/>
            <person name="Leng Y."/>
            <person name="Wu D."/>
            <person name="Bushley K.E."/>
            <person name="Ohm R.A."/>
            <person name="Otillar R."/>
            <person name="Martin J."/>
            <person name="Schackwitz W."/>
            <person name="Grimwood J."/>
            <person name="MohdZainudin N."/>
            <person name="Xue C."/>
            <person name="Wang R."/>
            <person name="Manning V.A."/>
            <person name="Dhillon B."/>
            <person name="Tu Z.J."/>
            <person name="Steffenson B.J."/>
            <person name="Salamov A."/>
            <person name="Sun H."/>
            <person name="Lowry S."/>
            <person name="LaButti K."/>
            <person name="Han J."/>
            <person name="Copeland A."/>
            <person name="Lindquist E."/>
            <person name="Barry K."/>
            <person name="Schmutz J."/>
            <person name="Baker S.E."/>
            <person name="Ciuffetti L.M."/>
            <person name="Grigoriev I.V."/>
            <person name="Zhong S."/>
            <person name="Turgeon B.G."/>
        </authorList>
    </citation>
    <scope>NUCLEOTIDE SEQUENCE [LARGE SCALE GENOMIC DNA]</scope>
    <source>
        <strain evidence="1 2">FI3</strain>
    </source>
</reference>
<dbReference type="EMBL" id="KI968718">
    <property type="protein sequence ID" value="EUN28772.1"/>
    <property type="molecule type" value="Genomic_DNA"/>
</dbReference>
<dbReference type="Proteomes" id="UP000054337">
    <property type="component" value="Unassembled WGS sequence"/>
</dbReference>
<keyword evidence="2" id="KW-1185">Reference proteome</keyword>
<evidence type="ECO:0000313" key="2">
    <source>
        <dbReference type="Proteomes" id="UP000054337"/>
    </source>
</evidence>
<dbReference type="RefSeq" id="XP_014558356.1">
    <property type="nucleotide sequence ID" value="XM_014702870.1"/>
</dbReference>
<dbReference type="HOGENOM" id="CLU_3037817_0_0_1"/>
<accession>W7EXN6</accession>
<dbReference type="AlphaFoldDB" id="W7EXN6"/>
<sequence length="55" mass="5782">DGCRDVVGRVASGLARRLKTTSRLIGTCTCTCRTGQDLEAGGTRVAGRHIDCVMS</sequence>
<organism evidence="1 2">
    <name type="scientific">Bipolaris victoriae (strain FI3)</name>
    <name type="common">Victoria blight of oats agent</name>
    <name type="synonym">Cochliobolus victoriae</name>
    <dbReference type="NCBI Taxonomy" id="930091"/>
    <lineage>
        <taxon>Eukaryota</taxon>
        <taxon>Fungi</taxon>
        <taxon>Dikarya</taxon>
        <taxon>Ascomycota</taxon>
        <taxon>Pezizomycotina</taxon>
        <taxon>Dothideomycetes</taxon>
        <taxon>Pleosporomycetidae</taxon>
        <taxon>Pleosporales</taxon>
        <taxon>Pleosporineae</taxon>
        <taxon>Pleosporaceae</taxon>
        <taxon>Bipolaris</taxon>
    </lineage>
</organism>
<gene>
    <name evidence="1" type="ORF">COCVIDRAFT_94940</name>
</gene>
<evidence type="ECO:0000313" key="1">
    <source>
        <dbReference type="EMBL" id="EUN28772.1"/>
    </source>
</evidence>
<proteinExistence type="predicted"/>
<protein>
    <submittedName>
        <fullName evidence="1">Uncharacterized protein</fullName>
    </submittedName>
</protein>
<feature type="non-terminal residue" evidence="1">
    <location>
        <position position="1"/>
    </location>
</feature>